<evidence type="ECO:0000313" key="3">
    <source>
        <dbReference type="Proteomes" id="UP000290253"/>
    </source>
</evidence>
<dbReference type="PANTHER" id="PTHR34309">
    <property type="entry name" value="SLR1406 PROTEIN"/>
    <property type="match status" value="1"/>
</dbReference>
<dbReference type="Pfam" id="PF03928">
    <property type="entry name" value="HbpS-like"/>
    <property type="match status" value="1"/>
</dbReference>
<proteinExistence type="predicted"/>
<feature type="chain" id="PRO_5020233903" evidence="1">
    <location>
        <begin position="19"/>
        <end position="159"/>
    </location>
</feature>
<accession>A0A4Q1SBT4</accession>
<gene>
    <name evidence="2" type="ORF">ESZ00_16115</name>
</gene>
<keyword evidence="1" id="KW-0732">Signal</keyword>
<protein>
    <submittedName>
        <fullName evidence="2">Heme-binding protein</fullName>
    </submittedName>
</protein>
<reference evidence="2 3" key="1">
    <citation type="journal article" date="2016" name="Int. J. Syst. Evol. Microbiol.">
        <title>Acidipila dinghuensis sp. nov., an acidobacterium isolated from forest soil.</title>
        <authorList>
            <person name="Jiang Y.W."/>
            <person name="Wang J."/>
            <person name="Chen M.H."/>
            <person name="Lv Y.Y."/>
            <person name="Qiu L.H."/>
        </authorList>
    </citation>
    <scope>NUCLEOTIDE SEQUENCE [LARGE SCALE GENOMIC DNA]</scope>
    <source>
        <strain evidence="2 3">DHOF10</strain>
    </source>
</reference>
<dbReference type="InterPro" id="IPR005624">
    <property type="entry name" value="PduO/GlcC-like"/>
</dbReference>
<comment type="caution">
    <text evidence="2">The sequence shown here is derived from an EMBL/GenBank/DDBJ whole genome shotgun (WGS) entry which is preliminary data.</text>
</comment>
<dbReference type="InterPro" id="IPR052517">
    <property type="entry name" value="GlcG_carb_metab_protein"/>
</dbReference>
<dbReference type="AlphaFoldDB" id="A0A4Q1SBT4"/>
<dbReference type="EMBL" id="SDMK01000003">
    <property type="protein sequence ID" value="RXS94586.1"/>
    <property type="molecule type" value="Genomic_DNA"/>
</dbReference>
<sequence>MKSLVPILLLAAVTAVQAQDNSQPASVAQRVISEAGARRVLIAAETQAQQLHAPSAIAVVDASGILVAFVRMDDVRPGSPELAIGKARTSALLRRPSGETEDNVDNGRTAFVTSGFMTLRGGFPILDHGEVIGAIGVAGVNKDNDVRISQAAASVLDSK</sequence>
<name>A0A4Q1SBT4_9BACT</name>
<dbReference type="RefSeq" id="WP_129209323.1">
    <property type="nucleotide sequence ID" value="NZ_BMGU01000005.1"/>
</dbReference>
<evidence type="ECO:0000256" key="1">
    <source>
        <dbReference type="SAM" id="SignalP"/>
    </source>
</evidence>
<dbReference type="InterPro" id="IPR038084">
    <property type="entry name" value="PduO/GlcC-like_sf"/>
</dbReference>
<keyword evidence="3" id="KW-1185">Reference proteome</keyword>
<dbReference type="PANTHER" id="PTHR34309:SF1">
    <property type="entry name" value="PROTEIN GLCG"/>
    <property type="match status" value="1"/>
</dbReference>
<feature type="signal peptide" evidence="1">
    <location>
        <begin position="1"/>
        <end position="18"/>
    </location>
</feature>
<dbReference type="OrthoDB" id="7222954at2"/>
<dbReference type="Proteomes" id="UP000290253">
    <property type="component" value="Unassembled WGS sequence"/>
</dbReference>
<dbReference type="Gene3D" id="3.30.450.150">
    <property type="entry name" value="Haem-degrading domain"/>
    <property type="match status" value="1"/>
</dbReference>
<dbReference type="SUPFAM" id="SSF143744">
    <property type="entry name" value="GlcG-like"/>
    <property type="match status" value="1"/>
</dbReference>
<organism evidence="2 3">
    <name type="scientific">Silvibacterium dinghuense</name>
    <dbReference type="NCBI Taxonomy" id="1560006"/>
    <lineage>
        <taxon>Bacteria</taxon>
        <taxon>Pseudomonadati</taxon>
        <taxon>Acidobacteriota</taxon>
        <taxon>Terriglobia</taxon>
        <taxon>Terriglobales</taxon>
        <taxon>Acidobacteriaceae</taxon>
        <taxon>Silvibacterium</taxon>
    </lineage>
</organism>
<evidence type="ECO:0000313" key="2">
    <source>
        <dbReference type="EMBL" id="RXS94586.1"/>
    </source>
</evidence>